<dbReference type="Pfam" id="PF00535">
    <property type="entry name" value="Glycos_transf_2"/>
    <property type="match status" value="1"/>
</dbReference>
<evidence type="ECO:0000313" key="2">
    <source>
        <dbReference type="EMBL" id="TRW47611.1"/>
    </source>
</evidence>
<organism evidence="2 3">
    <name type="scientific">Georgenia yuyongxinii</name>
    <dbReference type="NCBI Taxonomy" id="2589797"/>
    <lineage>
        <taxon>Bacteria</taxon>
        <taxon>Bacillati</taxon>
        <taxon>Actinomycetota</taxon>
        <taxon>Actinomycetes</taxon>
        <taxon>Micrococcales</taxon>
        <taxon>Bogoriellaceae</taxon>
        <taxon>Georgenia</taxon>
    </lineage>
</organism>
<sequence>MADPVVDVVIAVHTPTRPIARAVASVLDGNGDGGGVRLSVVCHNVDADLIAAEVPPGHREQVRFLEHRDSVRSAAGPFNAGMRAATGEFVSIMGSDDTLEPGAVASWLALARSTGAETVVARLVRGARRTIVPTPPTRPRRRGLADPLADRLSYRSAPLGLVSTAARGRLGAELVEGLAVGDDVPYVTRLWFETKVAVDRGGPAYVIGEDAADRITYAPRPTAVELAFVHHLLDQPWFTAYPLRARRAIAAKVARIHLFGAVFHRQDAASWTAEERAALAAVTRRLAEAAPGYERVLSLADRRLLDAAADPAVPAGELTAAARARRRHGRPSTVLTRDPRGLLAREGPARFMAASLLVR</sequence>
<dbReference type="RefSeq" id="WP_143416565.1">
    <property type="nucleotide sequence ID" value="NZ_VJXR01000001.1"/>
</dbReference>
<dbReference type="InterPro" id="IPR001173">
    <property type="entry name" value="Glyco_trans_2-like"/>
</dbReference>
<dbReference type="InterPro" id="IPR029044">
    <property type="entry name" value="Nucleotide-diphossugar_trans"/>
</dbReference>
<evidence type="ECO:0000313" key="3">
    <source>
        <dbReference type="Proteomes" id="UP000318693"/>
    </source>
</evidence>
<dbReference type="Proteomes" id="UP000318693">
    <property type="component" value="Unassembled WGS sequence"/>
</dbReference>
<comment type="caution">
    <text evidence="2">The sequence shown here is derived from an EMBL/GenBank/DDBJ whole genome shotgun (WGS) entry which is preliminary data.</text>
</comment>
<dbReference type="Gene3D" id="3.90.550.10">
    <property type="entry name" value="Spore Coat Polysaccharide Biosynthesis Protein SpsA, Chain A"/>
    <property type="match status" value="1"/>
</dbReference>
<protein>
    <submittedName>
        <fullName evidence="2">Glycosyltransferase</fullName>
    </submittedName>
</protein>
<dbReference type="AlphaFoldDB" id="A0A552WXP6"/>
<reference evidence="2 3" key="1">
    <citation type="submission" date="2019-07" db="EMBL/GenBank/DDBJ databases">
        <title>Georgenia wutianyii sp. nov. and Georgenia *** sp. nov. isolated from plateau pika (Ochotona curzoniae) in the Qinghai-Tibet plateau of China.</title>
        <authorList>
            <person name="Tian Z."/>
        </authorList>
    </citation>
    <scope>NUCLEOTIDE SEQUENCE [LARGE SCALE GENOMIC DNA]</scope>
    <source>
        <strain evidence="2 3">Z446</strain>
    </source>
</reference>
<dbReference type="GO" id="GO:0016740">
    <property type="term" value="F:transferase activity"/>
    <property type="evidence" value="ECO:0007669"/>
    <property type="project" value="UniProtKB-KW"/>
</dbReference>
<feature type="domain" description="Glycosyltransferase 2-like" evidence="1">
    <location>
        <begin position="58"/>
        <end position="129"/>
    </location>
</feature>
<keyword evidence="2" id="KW-0808">Transferase</keyword>
<dbReference type="SUPFAM" id="SSF53448">
    <property type="entry name" value="Nucleotide-diphospho-sugar transferases"/>
    <property type="match status" value="1"/>
</dbReference>
<dbReference type="EMBL" id="VJXR01000001">
    <property type="protein sequence ID" value="TRW47611.1"/>
    <property type="molecule type" value="Genomic_DNA"/>
</dbReference>
<gene>
    <name evidence="2" type="ORF">FJ693_00440</name>
</gene>
<accession>A0A552WXP6</accession>
<keyword evidence="3" id="KW-1185">Reference proteome</keyword>
<proteinExistence type="predicted"/>
<name>A0A552WXP6_9MICO</name>
<evidence type="ECO:0000259" key="1">
    <source>
        <dbReference type="Pfam" id="PF00535"/>
    </source>
</evidence>